<dbReference type="Proteomes" id="UP001249851">
    <property type="component" value="Unassembled WGS sequence"/>
</dbReference>
<reference evidence="1" key="1">
    <citation type="journal article" date="2023" name="G3 (Bethesda)">
        <title>Whole genome assembly and annotation of the endangered Caribbean coral Acropora cervicornis.</title>
        <authorList>
            <person name="Selwyn J.D."/>
            <person name="Vollmer S.V."/>
        </authorList>
    </citation>
    <scope>NUCLEOTIDE SEQUENCE</scope>
    <source>
        <strain evidence="1">K2</strain>
    </source>
</reference>
<proteinExistence type="predicted"/>
<sequence length="87" mass="9934">MEKPTIYPEETTCWQPFNEFSSAVCWKFHWSLNTWGYWPSTNLPSANQAGSSTAMDSMAFQKAFTFMLESGIIIKSFISERHASIAK</sequence>
<evidence type="ECO:0000313" key="2">
    <source>
        <dbReference type="Proteomes" id="UP001249851"/>
    </source>
</evidence>
<evidence type="ECO:0000313" key="1">
    <source>
        <dbReference type="EMBL" id="KAK2553600.1"/>
    </source>
</evidence>
<dbReference type="EMBL" id="JARQWQ010000076">
    <property type="protein sequence ID" value="KAK2553600.1"/>
    <property type="molecule type" value="Genomic_DNA"/>
</dbReference>
<gene>
    <name evidence="1" type="ORF">P5673_025092</name>
</gene>
<name>A0AAD9Q3B7_ACRCE</name>
<dbReference type="AlphaFoldDB" id="A0AAD9Q3B7"/>
<accession>A0AAD9Q3B7</accession>
<organism evidence="1 2">
    <name type="scientific">Acropora cervicornis</name>
    <name type="common">Staghorn coral</name>
    <dbReference type="NCBI Taxonomy" id="6130"/>
    <lineage>
        <taxon>Eukaryota</taxon>
        <taxon>Metazoa</taxon>
        <taxon>Cnidaria</taxon>
        <taxon>Anthozoa</taxon>
        <taxon>Hexacorallia</taxon>
        <taxon>Scleractinia</taxon>
        <taxon>Astrocoeniina</taxon>
        <taxon>Acroporidae</taxon>
        <taxon>Acropora</taxon>
    </lineage>
</organism>
<comment type="caution">
    <text evidence="1">The sequence shown here is derived from an EMBL/GenBank/DDBJ whole genome shotgun (WGS) entry which is preliminary data.</text>
</comment>
<keyword evidence="2" id="KW-1185">Reference proteome</keyword>
<protein>
    <submittedName>
        <fullName evidence="1">Uncharacterized protein</fullName>
    </submittedName>
</protein>
<reference evidence="1" key="2">
    <citation type="journal article" date="2023" name="Science">
        <title>Genomic signatures of disease resistance in endangered staghorn corals.</title>
        <authorList>
            <person name="Vollmer S.V."/>
            <person name="Selwyn J.D."/>
            <person name="Despard B.A."/>
            <person name="Roesel C.L."/>
        </authorList>
    </citation>
    <scope>NUCLEOTIDE SEQUENCE</scope>
    <source>
        <strain evidence="1">K2</strain>
    </source>
</reference>